<reference evidence="1 2" key="1">
    <citation type="journal article" date="2011" name="ISME J.">
        <title>Community ecology of hot spring cyanobacterial mats: predominant populations and their functional potential.</title>
        <authorList>
            <person name="Klatt C.G."/>
            <person name="Wood J.M."/>
            <person name="Rusch D.B."/>
            <person name="Bateson M.M."/>
            <person name="Hamamura N."/>
            <person name="Heidelberg J.F."/>
            <person name="Grossman A.R."/>
            <person name="Bhaya D."/>
            <person name="Cohan F.M."/>
            <person name="Kuhl M."/>
            <person name="Bryant D.A."/>
            <person name="Ward D.M."/>
        </authorList>
    </citation>
    <scope>NUCLEOTIDE SEQUENCE [LARGE SCALE GENOMIC DNA]</scope>
    <source>
        <strain evidence="1">OS</strain>
    </source>
</reference>
<dbReference type="Proteomes" id="UP000266389">
    <property type="component" value="Unassembled WGS sequence"/>
</dbReference>
<proteinExistence type="predicted"/>
<dbReference type="EMBL" id="PHFL01000067">
    <property type="protein sequence ID" value="RFM23298.1"/>
    <property type="molecule type" value="Genomic_DNA"/>
</dbReference>
<sequence>MEHDTELLKLIGEILLEKQASLRSKMVDNTHVQADAFNLAFAEEIIALAKNRLSVLRNEQRKDENLWLERSEEQYPHIRLHGGVREDDPPQ</sequence>
<evidence type="ECO:0000313" key="2">
    <source>
        <dbReference type="Proteomes" id="UP000266389"/>
    </source>
</evidence>
<evidence type="ECO:0000313" key="1">
    <source>
        <dbReference type="EMBL" id="RFM23298.1"/>
    </source>
</evidence>
<protein>
    <submittedName>
        <fullName evidence="1">Uncharacterized protein</fullName>
    </submittedName>
</protein>
<accession>A0A395LZ41</accession>
<name>A0A395LZ41_9BACT</name>
<dbReference type="AlphaFoldDB" id="A0A395LZ41"/>
<comment type="caution">
    <text evidence="1">The sequence shown here is derived from an EMBL/GenBank/DDBJ whole genome shotgun (WGS) entry which is preliminary data.</text>
</comment>
<gene>
    <name evidence="1" type="ORF">D0433_11550</name>
</gene>
<organism evidence="1 2">
    <name type="scientific">Candidatus Thermochlorobacter aerophilus</name>
    <dbReference type="NCBI Taxonomy" id="1868324"/>
    <lineage>
        <taxon>Bacteria</taxon>
        <taxon>Pseudomonadati</taxon>
        <taxon>Chlorobiota</taxon>
        <taxon>Chlorobiia</taxon>
        <taxon>Chlorobiales</taxon>
        <taxon>Candidatus Thermochlorobacteriaceae</taxon>
        <taxon>Candidatus Thermochlorobacter</taxon>
    </lineage>
</organism>